<sequence>LKLSVNVVPASSIIALEQNEKQVSAVVDGSYLEMTDGGAHSKFGGVFVWGISHVLDDVAEVTVVGSERVSSGLTDVVVALSAGEKDDGSVPSSIVEEVVVPPSEGRGVWYAIEHLSLRAWGKLTVDVLLSIQWIPSHVTRPKPNGFPLDL</sequence>
<feature type="non-terminal residue" evidence="1">
    <location>
        <position position="1"/>
    </location>
</feature>
<dbReference type="AlphaFoldDB" id="A0A699L623"/>
<name>A0A699L623_TANCI</name>
<proteinExistence type="predicted"/>
<gene>
    <name evidence="1" type="ORF">Tci_690642</name>
</gene>
<evidence type="ECO:0000313" key="1">
    <source>
        <dbReference type="EMBL" id="GFB18671.1"/>
    </source>
</evidence>
<accession>A0A699L623</accession>
<comment type="caution">
    <text evidence="1">The sequence shown here is derived from an EMBL/GenBank/DDBJ whole genome shotgun (WGS) entry which is preliminary data.</text>
</comment>
<dbReference type="EMBL" id="BKCJ010570881">
    <property type="protein sequence ID" value="GFB18671.1"/>
    <property type="molecule type" value="Genomic_DNA"/>
</dbReference>
<organism evidence="1">
    <name type="scientific">Tanacetum cinerariifolium</name>
    <name type="common">Dalmatian daisy</name>
    <name type="synonym">Chrysanthemum cinerariifolium</name>
    <dbReference type="NCBI Taxonomy" id="118510"/>
    <lineage>
        <taxon>Eukaryota</taxon>
        <taxon>Viridiplantae</taxon>
        <taxon>Streptophyta</taxon>
        <taxon>Embryophyta</taxon>
        <taxon>Tracheophyta</taxon>
        <taxon>Spermatophyta</taxon>
        <taxon>Magnoliopsida</taxon>
        <taxon>eudicotyledons</taxon>
        <taxon>Gunneridae</taxon>
        <taxon>Pentapetalae</taxon>
        <taxon>asterids</taxon>
        <taxon>campanulids</taxon>
        <taxon>Asterales</taxon>
        <taxon>Asteraceae</taxon>
        <taxon>Asteroideae</taxon>
        <taxon>Anthemideae</taxon>
        <taxon>Anthemidinae</taxon>
        <taxon>Tanacetum</taxon>
    </lineage>
</organism>
<protein>
    <submittedName>
        <fullName evidence="1">Uncharacterized protein</fullName>
    </submittedName>
</protein>
<reference evidence="1" key="1">
    <citation type="journal article" date="2019" name="Sci. Rep.">
        <title>Draft genome of Tanacetum cinerariifolium, the natural source of mosquito coil.</title>
        <authorList>
            <person name="Yamashiro T."/>
            <person name="Shiraishi A."/>
            <person name="Satake H."/>
            <person name="Nakayama K."/>
        </authorList>
    </citation>
    <scope>NUCLEOTIDE SEQUENCE</scope>
</reference>